<organism evidence="3 4">
    <name type="scientific">Rhodotorula diobovata</name>
    <dbReference type="NCBI Taxonomy" id="5288"/>
    <lineage>
        <taxon>Eukaryota</taxon>
        <taxon>Fungi</taxon>
        <taxon>Dikarya</taxon>
        <taxon>Basidiomycota</taxon>
        <taxon>Pucciniomycotina</taxon>
        <taxon>Microbotryomycetes</taxon>
        <taxon>Sporidiobolales</taxon>
        <taxon>Sporidiobolaceae</taxon>
        <taxon>Rhodotorula</taxon>
    </lineage>
</organism>
<feature type="transmembrane region" description="Helical" evidence="2">
    <location>
        <begin position="55"/>
        <end position="72"/>
    </location>
</feature>
<evidence type="ECO:0008006" key="5">
    <source>
        <dbReference type="Google" id="ProtNLM"/>
    </source>
</evidence>
<dbReference type="OrthoDB" id="544608at2759"/>
<dbReference type="PANTHER" id="PTHR34407">
    <property type="entry name" value="EXPRESSED PROTEIN"/>
    <property type="match status" value="1"/>
</dbReference>
<dbReference type="SUPFAM" id="SSF52266">
    <property type="entry name" value="SGNH hydrolase"/>
    <property type="match status" value="1"/>
</dbReference>
<evidence type="ECO:0000256" key="2">
    <source>
        <dbReference type="SAM" id="Phobius"/>
    </source>
</evidence>
<dbReference type="STRING" id="5288.A0A5C5G8Q8"/>
<dbReference type="Proteomes" id="UP000311382">
    <property type="component" value="Unassembled WGS sequence"/>
</dbReference>
<proteinExistence type="predicted"/>
<keyword evidence="4" id="KW-1185">Reference proteome</keyword>
<evidence type="ECO:0000256" key="1">
    <source>
        <dbReference type="SAM" id="MobiDB-lite"/>
    </source>
</evidence>
<accession>A0A5C5G8Q8</accession>
<dbReference type="CDD" id="cd00229">
    <property type="entry name" value="SGNH_hydrolase"/>
    <property type="match status" value="1"/>
</dbReference>
<protein>
    <recommendedName>
        <fullName evidence="5">Capsular associated protein</fullName>
    </recommendedName>
</protein>
<sequence length="609" mass="65812">MLHRRRQDADGRTSPQPNLTDRRGPAGAGGSGSGLSQLLSSSSSSADKASSRRRLAYIVGGVCAFFFLLHLVSRPSDPAYRNGRALPGFGSRSQFASSRRTDALVRAARKQRAAASISHGGTGGFGPANFSEPPPFTFCPTFGPTDELGNVYGREAIVKTRTHVGSSERVRKVIKRAMAGLPVTIGVLGGSVSSCHGLDATQAHPLGNPVGPNCYPHRIFSWLNDVFPHPANELTNGALRRTGTSYFGFCSEMHLPDRVDLVIVEFDTEDPAEKTSLSTTDLLIRSLLLRPDQPAIIMLGHFSPQIQGEHGYAGPEVWHSSVAQFYDVVHVSVKGLLYEDYLLNPSKVRQSYFLDPILANSKGHELLADTVIAYLESEICQVWDQAALETDIAALGGNTQPISPLALGDDYPSLLSGKGLRKAADAGLDAEDADTSHAGGRAGGRSGYLRIPPFRITDKPHQLSQFREIKPNCASANDLINPLPSSVFAGSGWNPVQPKPDDEDEMHYWYTDMPGSLLKIPIKVGAGDIAVYYLQGPEAEGWGTVLCWVDDNVDGAVELKGHWDKEYGQPTVTQIDMNVAKGPHYVVCELQGQPGIDHARFKLFGVFAT</sequence>
<evidence type="ECO:0000313" key="3">
    <source>
        <dbReference type="EMBL" id="TNY24784.1"/>
    </source>
</evidence>
<gene>
    <name evidence="3" type="ORF">DMC30DRAFT_358203</name>
</gene>
<comment type="caution">
    <text evidence="3">The sequence shown here is derived from an EMBL/GenBank/DDBJ whole genome shotgun (WGS) entry which is preliminary data.</text>
</comment>
<feature type="region of interest" description="Disordered" evidence="1">
    <location>
        <begin position="1"/>
        <end position="44"/>
    </location>
</feature>
<keyword evidence="2" id="KW-1133">Transmembrane helix</keyword>
<feature type="compositionally biased region" description="Low complexity" evidence="1">
    <location>
        <begin position="34"/>
        <end position="44"/>
    </location>
</feature>
<reference evidence="3 4" key="1">
    <citation type="submission" date="2019-03" db="EMBL/GenBank/DDBJ databases">
        <title>Rhodosporidium diobovatum UCD-FST 08-225 genome sequencing, assembly, and annotation.</title>
        <authorList>
            <person name="Fakankun I.U."/>
            <person name="Fristensky B."/>
            <person name="Levin D.B."/>
        </authorList>
    </citation>
    <scope>NUCLEOTIDE SEQUENCE [LARGE SCALE GENOMIC DNA]</scope>
    <source>
        <strain evidence="3 4">UCD-FST 08-225</strain>
    </source>
</reference>
<dbReference type="PANTHER" id="PTHR34407:SF1">
    <property type="entry name" value="SGNH HYDROLASE-TYPE ESTERASE DOMAIN-CONTAINING PROTEIN"/>
    <property type="match status" value="1"/>
</dbReference>
<keyword evidence="2" id="KW-0812">Transmembrane</keyword>
<evidence type="ECO:0000313" key="4">
    <source>
        <dbReference type="Proteomes" id="UP000311382"/>
    </source>
</evidence>
<name>A0A5C5G8Q8_9BASI</name>
<dbReference type="AlphaFoldDB" id="A0A5C5G8Q8"/>
<dbReference type="EMBL" id="SOZI01000001">
    <property type="protein sequence ID" value="TNY24784.1"/>
    <property type="molecule type" value="Genomic_DNA"/>
</dbReference>
<keyword evidence="2" id="KW-0472">Membrane</keyword>